<accession>A0ABX0LP90</accession>
<gene>
    <name evidence="1" type="ORF">F0185_22960</name>
</gene>
<organism evidence="1 2">
    <name type="scientific">Massilia rubra</name>
    <dbReference type="NCBI Taxonomy" id="2607910"/>
    <lineage>
        <taxon>Bacteria</taxon>
        <taxon>Pseudomonadati</taxon>
        <taxon>Pseudomonadota</taxon>
        <taxon>Betaproteobacteria</taxon>
        <taxon>Burkholderiales</taxon>
        <taxon>Oxalobacteraceae</taxon>
        <taxon>Telluria group</taxon>
        <taxon>Massilia</taxon>
    </lineage>
</organism>
<name>A0ABX0LP90_9BURK</name>
<dbReference type="Proteomes" id="UP000785613">
    <property type="component" value="Unassembled WGS sequence"/>
</dbReference>
<comment type="caution">
    <text evidence="1">The sequence shown here is derived from an EMBL/GenBank/DDBJ whole genome shotgun (WGS) entry which is preliminary data.</text>
</comment>
<reference evidence="1 2" key="1">
    <citation type="submission" date="2019-09" db="EMBL/GenBank/DDBJ databases">
        <title>Taxonomy of Antarctic Massilia spp.: description of Massilia rubra sp. nov., Massilia aquatica sp. nov., Massilia mucilaginosa sp. nov., Massilia frigida sp. nov. isolated from streams, lakes and regoliths.</title>
        <authorList>
            <person name="Holochova P."/>
            <person name="Sedlacek I."/>
            <person name="Kralova S."/>
            <person name="Maslanova I."/>
            <person name="Busse H.-J."/>
            <person name="Stankova E."/>
            <person name="Vrbovska V."/>
            <person name="Kovarovic V."/>
            <person name="Bartak M."/>
            <person name="Svec P."/>
            <person name="Pantucek R."/>
        </authorList>
    </citation>
    <scope>NUCLEOTIDE SEQUENCE [LARGE SCALE GENOMIC DNA]</scope>
    <source>
        <strain evidence="1 2">CCM 8692</strain>
    </source>
</reference>
<sequence>MFGSLLDNKGTLDKYTGDGGIDACAVMQLSDEAIWLATAADMRRLHRGQFLWLEADEACWQMSAEQWQWPVWTGSRLCASAPAQWRV</sequence>
<proteinExistence type="predicted"/>
<protein>
    <submittedName>
        <fullName evidence="1">Transposase</fullName>
    </submittedName>
</protein>
<keyword evidence="2" id="KW-1185">Reference proteome</keyword>
<dbReference type="RefSeq" id="WP_167228455.1">
    <property type="nucleotide sequence ID" value="NZ_VUYU01000018.1"/>
</dbReference>
<evidence type="ECO:0000313" key="1">
    <source>
        <dbReference type="EMBL" id="NHZ36428.1"/>
    </source>
</evidence>
<dbReference type="EMBL" id="VUYU01000018">
    <property type="protein sequence ID" value="NHZ36428.1"/>
    <property type="molecule type" value="Genomic_DNA"/>
</dbReference>
<evidence type="ECO:0000313" key="2">
    <source>
        <dbReference type="Proteomes" id="UP000785613"/>
    </source>
</evidence>